<evidence type="ECO:0000256" key="2">
    <source>
        <dbReference type="SAM" id="Phobius"/>
    </source>
</evidence>
<feature type="compositionally biased region" description="Polar residues" evidence="1">
    <location>
        <begin position="198"/>
        <end position="207"/>
    </location>
</feature>
<feature type="compositionally biased region" description="Polar residues" evidence="1">
    <location>
        <begin position="174"/>
        <end position="185"/>
    </location>
</feature>
<keyword evidence="2" id="KW-0812">Transmembrane</keyword>
<feature type="compositionally biased region" description="Low complexity" evidence="1">
    <location>
        <begin position="318"/>
        <end position="340"/>
    </location>
</feature>
<keyword evidence="2" id="KW-0472">Membrane</keyword>
<proteinExistence type="predicted"/>
<dbReference type="Pfam" id="PF17823">
    <property type="entry name" value="DUF5585"/>
    <property type="match status" value="1"/>
</dbReference>
<dbReference type="InterPro" id="IPR052660">
    <property type="entry name" value="Erythrocyte_Invasion_ImmMod"/>
</dbReference>
<feature type="compositionally biased region" description="Low complexity" evidence="1">
    <location>
        <begin position="356"/>
        <end position="368"/>
    </location>
</feature>
<evidence type="ECO:0000313" key="4">
    <source>
        <dbReference type="Proteomes" id="UP000694391"/>
    </source>
</evidence>
<dbReference type="GeneTree" id="ENSGT00940000153377"/>
<reference evidence="3" key="1">
    <citation type="submission" date="2025-08" db="UniProtKB">
        <authorList>
            <consortium name="Ensembl"/>
        </authorList>
    </citation>
    <scope>IDENTIFICATION</scope>
</reference>
<protein>
    <submittedName>
        <fullName evidence="3">Uncharacterized protein</fullName>
    </submittedName>
</protein>
<accession>A0A8C0JKV8</accession>
<reference evidence="3" key="2">
    <citation type="submission" date="2025-09" db="UniProtKB">
        <authorList>
            <consortium name="Ensembl"/>
        </authorList>
    </citation>
    <scope>IDENTIFICATION</scope>
</reference>
<feature type="compositionally biased region" description="Low complexity" evidence="1">
    <location>
        <begin position="160"/>
        <end position="173"/>
    </location>
</feature>
<feature type="region of interest" description="Disordered" evidence="1">
    <location>
        <begin position="299"/>
        <end position="380"/>
    </location>
</feature>
<dbReference type="Ensembl" id="ENSCAFT00020002859.1">
    <property type="protein sequence ID" value="ENSCAFP00020002467.1"/>
    <property type="gene ID" value="ENSCAFG00020002089.1"/>
</dbReference>
<dbReference type="PANTHER" id="PTHR16021">
    <property type="entry name" value="MANSC DOMAIN CONTAINING PROTEIN 1"/>
    <property type="match status" value="1"/>
</dbReference>
<organism evidence="3 4">
    <name type="scientific">Canis lupus dingo</name>
    <name type="common">dingo</name>
    <dbReference type="NCBI Taxonomy" id="286419"/>
    <lineage>
        <taxon>Eukaryota</taxon>
        <taxon>Metazoa</taxon>
        <taxon>Chordata</taxon>
        <taxon>Craniata</taxon>
        <taxon>Vertebrata</taxon>
        <taxon>Euteleostomi</taxon>
        <taxon>Mammalia</taxon>
        <taxon>Eutheria</taxon>
        <taxon>Laurasiatheria</taxon>
        <taxon>Carnivora</taxon>
        <taxon>Caniformia</taxon>
        <taxon>Canidae</taxon>
        <taxon>Canis</taxon>
    </lineage>
</organism>
<gene>
    <name evidence="3" type="primary">C18H11orf24</name>
</gene>
<feature type="transmembrane region" description="Helical" evidence="2">
    <location>
        <begin position="405"/>
        <end position="427"/>
    </location>
</feature>
<evidence type="ECO:0000313" key="3">
    <source>
        <dbReference type="Ensembl" id="ENSCAFP00020002467.1"/>
    </source>
</evidence>
<sequence length="454" mass="46771">MTGTVPCPMSQVRLCITDQTPSFLTTDPSAKQQGTISSLRIGQLGASGTAQPCSWLTQKMWTALVLVWISFLSLSKSQVSTQDSWHLLPNQTDNPAKINASVMTVISILNGTSKTVSVVAPSPVTLAAGTPEANPSSPVVIAGRTLRTDTGTEGPSDPVTSSLPLPPALTSSARQTLSSSTVISTSPTQVPRIAALTTPATSAQTAPGMTPGANGLTGTQGPSEHIPGNSPASLAPSLSPQALNESIQVSTIQTLTAWPMDGTASGPTPTLFNTTSEPTHISVASVASVSTTTVTTTMTQAQELTTSTEPAPAPHTSPTPEVEVTSPTTQPSPAPLTRGATGPGTPGTPEQVLPETSPGTASTTLTPGSSGGSKMPTTDSCSLSTQGQYLVVTTKPLSQSLVNKGFLLALLLLGVTLFIIILVLFALQAYESYRKKEYTQVDYLINGMYADSEL</sequence>
<dbReference type="PANTHER" id="PTHR16021:SF9">
    <property type="entry name" value="CHROMOSOME 11 OPEN READING FRAME 24"/>
    <property type="match status" value="1"/>
</dbReference>
<dbReference type="InterPro" id="IPR041056">
    <property type="entry name" value="DUF5585"/>
</dbReference>
<name>A0A8C0JKV8_CANLU</name>
<dbReference type="Proteomes" id="UP000694391">
    <property type="component" value="Unplaced"/>
</dbReference>
<evidence type="ECO:0000256" key="1">
    <source>
        <dbReference type="SAM" id="MobiDB-lite"/>
    </source>
</evidence>
<feature type="region of interest" description="Disordered" evidence="1">
    <location>
        <begin position="198"/>
        <end position="238"/>
    </location>
</feature>
<feature type="region of interest" description="Disordered" evidence="1">
    <location>
        <begin position="147"/>
        <end position="185"/>
    </location>
</feature>
<dbReference type="AlphaFoldDB" id="A0A8C0JKV8"/>
<keyword evidence="2" id="KW-1133">Transmembrane helix</keyword>
<feature type="compositionally biased region" description="Low complexity" evidence="1">
    <location>
        <begin position="299"/>
        <end position="308"/>
    </location>
</feature>
<dbReference type="GO" id="GO:0005794">
    <property type="term" value="C:Golgi apparatus"/>
    <property type="evidence" value="ECO:0007669"/>
    <property type="project" value="TreeGrafter"/>
</dbReference>
<keyword evidence="4" id="KW-1185">Reference proteome</keyword>